<feature type="repeat" description="Pumilio" evidence="7">
    <location>
        <begin position="71"/>
        <end position="107"/>
    </location>
</feature>
<protein>
    <recommendedName>
        <fullName evidence="6">Pumilio homology domain family member 3</fullName>
    </recommendedName>
</protein>
<reference evidence="10" key="1">
    <citation type="journal article" date="2011" name="Science">
        <title>The plant cell wall-decomposing machinery underlies the functional diversity of forest fungi.</title>
        <authorList>
            <person name="Eastwood D.C."/>
            <person name="Floudas D."/>
            <person name="Binder M."/>
            <person name="Majcherczyk A."/>
            <person name="Schneider P."/>
            <person name="Aerts A."/>
            <person name="Asiegbu F.O."/>
            <person name="Baker S.E."/>
            <person name="Barry K."/>
            <person name="Bendiksby M."/>
            <person name="Blumentritt M."/>
            <person name="Coutinho P.M."/>
            <person name="Cullen D."/>
            <person name="de Vries R.P."/>
            <person name="Gathman A."/>
            <person name="Goodell B."/>
            <person name="Henrissat B."/>
            <person name="Ihrmark K."/>
            <person name="Kauserud H."/>
            <person name="Kohler A."/>
            <person name="LaButti K."/>
            <person name="Lapidus A."/>
            <person name="Lavin J.L."/>
            <person name="Lee Y.-H."/>
            <person name="Lindquist E."/>
            <person name="Lilly W."/>
            <person name="Lucas S."/>
            <person name="Morin E."/>
            <person name="Murat C."/>
            <person name="Oguiza J.A."/>
            <person name="Park J."/>
            <person name="Pisabarro A.G."/>
            <person name="Riley R."/>
            <person name="Rosling A."/>
            <person name="Salamov A."/>
            <person name="Schmidt O."/>
            <person name="Schmutz J."/>
            <person name="Skrede I."/>
            <person name="Stenlid J."/>
            <person name="Wiebenga A."/>
            <person name="Xie X."/>
            <person name="Kuees U."/>
            <person name="Hibbett D.S."/>
            <person name="Hoffmeister D."/>
            <person name="Hoegberg N."/>
            <person name="Martin F."/>
            <person name="Grigoriev I.V."/>
            <person name="Watkinson S.C."/>
        </authorList>
    </citation>
    <scope>NUCLEOTIDE SEQUENCE [LARGE SCALE GENOMIC DNA]</scope>
    <source>
        <strain evidence="10">strain S7.3</strain>
    </source>
</reference>
<dbReference type="GO" id="GO:0003730">
    <property type="term" value="F:mRNA 3'-UTR binding"/>
    <property type="evidence" value="ECO:0007669"/>
    <property type="project" value="TreeGrafter"/>
</dbReference>
<evidence type="ECO:0000256" key="3">
    <source>
        <dbReference type="ARBA" id="ARBA00022737"/>
    </source>
</evidence>
<dbReference type="OMA" id="HVLEMSQ"/>
<dbReference type="SUPFAM" id="SSF48371">
    <property type="entry name" value="ARM repeat"/>
    <property type="match status" value="1"/>
</dbReference>
<dbReference type="CDD" id="cd07920">
    <property type="entry name" value="Pumilio"/>
    <property type="match status" value="1"/>
</dbReference>
<proteinExistence type="inferred from homology"/>
<feature type="repeat" description="Pumilio" evidence="7">
    <location>
        <begin position="108"/>
        <end position="143"/>
    </location>
</feature>
<dbReference type="eggNOG" id="KOG1488">
    <property type="taxonomic scope" value="Eukaryota"/>
</dbReference>
<dbReference type="InParanoid" id="F8Q5R5"/>
<dbReference type="HOGENOM" id="CLU_004017_8_1_1"/>
<dbReference type="GO" id="GO:0000288">
    <property type="term" value="P:nuclear-transcribed mRNA catabolic process, deadenylation-dependent decay"/>
    <property type="evidence" value="ECO:0007669"/>
    <property type="project" value="TreeGrafter"/>
</dbReference>
<dbReference type="AlphaFoldDB" id="F8Q5R5"/>
<dbReference type="Pfam" id="PF00806">
    <property type="entry name" value="PUF"/>
    <property type="match status" value="8"/>
</dbReference>
<evidence type="ECO:0000313" key="10">
    <source>
        <dbReference type="Proteomes" id="UP000008063"/>
    </source>
</evidence>
<keyword evidence="3" id="KW-0677">Repeat</keyword>
<organism evidence="10">
    <name type="scientific">Serpula lacrymans var. lacrymans (strain S7.3)</name>
    <name type="common">Dry rot fungus</name>
    <dbReference type="NCBI Taxonomy" id="936435"/>
    <lineage>
        <taxon>Eukaryota</taxon>
        <taxon>Fungi</taxon>
        <taxon>Dikarya</taxon>
        <taxon>Basidiomycota</taxon>
        <taxon>Agaricomycotina</taxon>
        <taxon>Agaricomycetes</taxon>
        <taxon>Agaricomycetidae</taxon>
        <taxon>Boletales</taxon>
        <taxon>Coniophorineae</taxon>
        <taxon>Serpulaceae</taxon>
        <taxon>Serpula</taxon>
    </lineage>
</organism>
<comment type="similarity">
    <text evidence="5">Belongs to the PUF3 family.</text>
</comment>
<dbReference type="PANTHER" id="PTHR12537">
    <property type="entry name" value="RNA BINDING PROTEIN PUMILIO-RELATED"/>
    <property type="match status" value="1"/>
</dbReference>
<dbReference type="SMART" id="SM00025">
    <property type="entry name" value="Pumilio"/>
    <property type="match status" value="8"/>
</dbReference>
<evidence type="ECO:0000256" key="5">
    <source>
        <dbReference type="ARBA" id="ARBA00060736"/>
    </source>
</evidence>
<feature type="repeat" description="Pumilio" evidence="7">
    <location>
        <begin position="287"/>
        <end position="329"/>
    </location>
</feature>
<sequence>MAGRRNDVHEPAMALRSPLLEEFRANKARKWDLRDIFGYVVEFSGDQHGSRFIQQKLETATSEEKQLMFDEIVPNNTLQLIQDVFGNYVIQKLFEHGTQVQKTVLANTMEGHVLPLSLQMYGCRVVQKAVEYVLPEQQGAFVKELEPHVLKCVKDANGNHVIQKLIERVSPERLAFINSFRGNVYDLSTHPYGCRVLQRCFEHLPEDQTRPLLDELHRYMINLMQDQFGNYVVQFVLEHGKATDRAQVILKLRGQILQMARHKFASNVCEKALMTADADSRRILIEEIMTPKADGVSPIVTMMKDQFANYVLQRALGVVEGEQRERLMNLVRPQLVSMRRYSSAYSKHLISIERLLEKYSKSSDSVQDYAAI</sequence>
<dbReference type="EMBL" id="GL945484">
    <property type="protein sequence ID" value="EGN95953.1"/>
    <property type="molecule type" value="Genomic_DNA"/>
</dbReference>
<dbReference type="InterPro" id="IPR011989">
    <property type="entry name" value="ARM-like"/>
</dbReference>
<dbReference type="InterPro" id="IPR001313">
    <property type="entry name" value="Pumilio_RNA-bd_rpt"/>
</dbReference>
<keyword evidence="4" id="KW-0694">RNA-binding</keyword>
<feature type="repeat" description="Pumilio" evidence="7">
    <location>
        <begin position="215"/>
        <end position="251"/>
    </location>
</feature>
<gene>
    <name evidence="9" type="ORF">SERLA73DRAFT_111921</name>
</gene>
<dbReference type="STRING" id="936435.F8Q5R5"/>
<dbReference type="InterPro" id="IPR033133">
    <property type="entry name" value="PUM-HD"/>
</dbReference>
<comment type="subcellular location">
    <subcellularLocation>
        <location evidence="1">Cytoplasm</location>
    </subcellularLocation>
</comment>
<dbReference type="Proteomes" id="UP000008063">
    <property type="component" value="Unassembled WGS sequence"/>
</dbReference>
<dbReference type="InterPro" id="IPR016024">
    <property type="entry name" value="ARM-type_fold"/>
</dbReference>
<dbReference type="OrthoDB" id="668540at2759"/>
<name>F8Q5R5_SERL3</name>
<accession>F8Q5R5</accession>
<evidence type="ECO:0000256" key="6">
    <source>
        <dbReference type="ARBA" id="ARBA00081811"/>
    </source>
</evidence>
<evidence type="ECO:0000259" key="8">
    <source>
        <dbReference type="PROSITE" id="PS50303"/>
    </source>
</evidence>
<keyword evidence="2" id="KW-0963">Cytoplasm</keyword>
<dbReference type="PANTHER" id="PTHR12537:SF12">
    <property type="entry name" value="MATERNAL PROTEIN PUMILIO"/>
    <property type="match status" value="1"/>
</dbReference>
<dbReference type="FunFam" id="1.25.10.10:FF:000004">
    <property type="entry name" value="Pumilio homolog 1 isoform 2"/>
    <property type="match status" value="1"/>
</dbReference>
<evidence type="ECO:0000256" key="4">
    <source>
        <dbReference type="ARBA" id="ARBA00022884"/>
    </source>
</evidence>
<feature type="repeat" description="Pumilio" evidence="7">
    <location>
        <begin position="179"/>
        <end position="214"/>
    </location>
</feature>
<keyword evidence="10" id="KW-1185">Reference proteome</keyword>
<feature type="repeat" description="Pumilio" evidence="7">
    <location>
        <begin position="35"/>
        <end position="70"/>
    </location>
</feature>
<dbReference type="GO" id="GO:0005737">
    <property type="term" value="C:cytoplasm"/>
    <property type="evidence" value="ECO:0007669"/>
    <property type="project" value="UniProtKB-SubCell"/>
</dbReference>
<dbReference type="PROSITE" id="PS50302">
    <property type="entry name" value="PUM"/>
    <property type="match status" value="6"/>
</dbReference>
<feature type="domain" description="PUM-HD" evidence="8">
    <location>
        <begin position="15"/>
        <end position="357"/>
    </location>
</feature>
<dbReference type="Gene3D" id="1.25.10.10">
    <property type="entry name" value="Leucine-rich Repeat Variant"/>
    <property type="match status" value="1"/>
</dbReference>
<evidence type="ECO:0000256" key="2">
    <source>
        <dbReference type="ARBA" id="ARBA00022490"/>
    </source>
</evidence>
<evidence type="ECO:0000256" key="7">
    <source>
        <dbReference type="PROSITE-ProRule" id="PRU00317"/>
    </source>
</evidence>
<evidence type="ECO:0000256" key="1">
    <source>
        <dbReference type="ARBA" id="ARBA00004496"/>
    </source>
</evidence>
<dbReference type="PROSITE" id="PS50303">
    <property type="entry name" value="PUM_HD"/>
    <property type="match status" value="1"/>
</dbReference>
<evidence type="ECO:0000313" key="9">
    <source>
        <dbReference type="EMBL" id="EGN95953.1"/>
    </source>
</evidence>
<dbReference type="InterPro" id="IPR033712">
    <property type="entry name" value="Pumilio_RNA-bd"/>
</dbReference>